<proteinExistence type="predicted"/>
<reference evidence="1" key="2">
    <citation type="journal article" date="2015" name="Fish Shellfish Immunol.">
        <title>Early steps in the European eel (Anguilla anguilla)-Vibrio vulnificus interaction in the gills: Role of the RtxA13 toxin.</title>
        <authorList>
            <person name="Callol A."/>
            <person name="Pajuelo D."/>
            <person name="Ebbesson L."/>
            <person name="Teles M."/>
            <person name="MacKenzie S."/>
            <person name="Amaro C."/>
        </authorList>
    </citation>
    <scope>NUCLEOTIDE SEQUENCE</scope>
</reference>
<accession>A0A0E9UVE2</accession>
<dbReference type="AlphaFoldDB" id="A0A0E9UVE2"/>
<name>A0A0E9UVE2_ANGAN</name>
<dbReference type="EMBL" id="GBXM01038743">
    <property type="protein sequence ID" value="JAH69834.1"/>
    <property type="molecule type" value="Transcribed_RNA"/>
</dbReference>
<protein>
    <submittedName>
        <fullName evidence="1">Uncharacterized protein</fullName>
    </submittedName>
</protein>
<reference evidence="1" key="1">
    <citation type="submission" date="2014-11" db="EMBL/GenBank/DDBJ databases">
        <authorList>
            <person name="Amaro Gonzalez C."/>
        </authorList>
    </citation>
    <scope>NUCLEOTIDE SEQUENCE</scope>
</reference>
<organism evidence="1">
    <name type="scientific">Anguilla anguilla</name>
    <name type="common">European freshwater eel</name>
    <name type="synonym">Muraena anguilla</name>
    <dbReference type="NCBI Taxonomy" id="7936"/>
    <lineage>
        <taxon>Eukaryota</taxon>
        <taxon>Metazoa</taxon>
        <taxon>Chordata</taxon>
        <taxon>Craniata</taxon>
        <taxon>Vertebrata</taxon>
        <taxon>Euteleostomi</taxon>
        <taxon>Actinopterygii</taxon>
        <taxon>Neopterygii</taxon>
        <taxon>Teleostei</taxon>
        <taxon>Anguilliformes</taxon>
        <taxon>Anguillidae</taxon>
        <taxon>Anguilla</taxon>
    </lineage>
</organism>
<sequence length="31" mass="3656">MTCFRCNIWVLSLRLQLHWLQGVGLFSTSMD</sequence>
<evidence type="ECO:0000313" key="1">
    <source>
        <dbReference type="EMBL" id="JAH69834.1"/>
    </source>
</evidence>